<gene>
    <name evidence="2" type="ORF">NCTC12224_00381</name>
</gene>
<reference evidence="2 3" key="1">
    <citation type="submission" date="2018-06" db="EMBL/GenBank/DDBJ databases">
        <authorList>
            <consortium name="Pathogen Informatics"/>
            <person name="Doyle S."/>
        </authorList>
    </citation>
    <scope>NUCLEOTIDE SEQUENCE [LARGE SCALE GENOMIC DNA]</scope>
    <source>
        <strain evidence="2 3">NCTC12224</strain>
    </source>
</reference>
<dbReference type="Proteomes" id="UP000254924">
    <property type="component" value="Unassembled WGS sequence"/>
</dbReference>
<proteinExistence type="predicted"/>
<protein>
    <submittedName>
        <fullName evidence="2">Uncharacterized protein</fullName>
    </submittedName>
</protein>
<dbReference type="EMBL" id="UHFN01000007">
    <property type="protein sequence ID" value="SUN59478.1"/>
    <property type="molecule type" value="Genomic_DNA"/>
</dbReference>
<dbReference type="PROSITE" id="PS51257">
    <property type="entry name" value="PROKAR_LIPOPROTEIN"/>
    <property type="match status" value="1"/>
</dbReference>
<keyword evidence="1" id="KW-1133">Transmembrane helix</keyword>
<feature type="transmembrane region" description="Helical" evidence="1">
    <location>
        <begin position="7"/>
        <end position="33"/>
    </location>
</feature>
<sequence length="35" mass="3894">MKTFKKVLLSIVLPVVTNAALMHFILTGCGWWSMG</sequence>
<dbReference type="AlphaFoldDB" id="A0A380K5J5"/>
<organism evidence="2 3">
    <name type="scientific">Streptococcus hyointestinalis</name>
    <dbReference type="NCBI Taxonomy" id="1337"/>
    <lineage>
        <taxon>Bacteria</taxon>
        <taxon>Bacillati</taxon>
        <taxon>Bacillota</taxon>
        <taxon>Bacilli</taxon>
        <taxon>Lactobacillales</taxon>
        <taxon>Streptococcaceae</taxon>
        <taxon>Streptococcus</taxon>
    </lineage>
</organism>
<evidence type="ECO:0000313" key="2">
    <source>
        <dbReference type="EMBL" id="SUN59478.1"/>
    </source>
</evidence>
<name>A0A380K5J5_9STRE</name>
<evidence type="ECO:0000313" key="3">
    <source>
        <dbReference type="Proteomes" id="UP000254924"/>
    </source>
</evidence>
<keyword evidence="1" id="KW-0472">Membrane</keyword>
<evidence type="ECO:0000256" key="1">
    <source>
        <dbReference type="SAM" id="Phobius"/>
    </source>
</evidence>
<keyword evidence="1" id="KW-0812">Transmembrane</keyword>
<keyword evidence="3" id="KW-1185">Reference proteome</keyword>
<accession>A0A380K5J5</accession>